<dbReference type="EMBL" id="JAINUF010000015">
    <property type="protein sequence ID" value="KAJ8341960.1"/>
    <property type="molecule type" value="Genomic_DNA"/>
</dbReference>
<sequence>MLQLSMPFQFVTEVTCKYCKLRIHFLVPLGAIGSGEHHPQEKSWQLNQRTPEARFKRAADEELLNGTPEDWVTWHKEHLTIVYLSAKNHLEAAATYWARHQPKAIPILPPGTLVYRRNHPQGRHKIQDAWHYTVFEVLECLDDGGRVYRIKPQSAEGPYNNIHRSKLKPIPARPGPLILPNIEAHLPSDTSLEEEEEPSDEESGVIAQWVRTSADHGSEDHPEDETPSPCNRPTASESPPSPVELVSHMTSPTLPVIQLNTTPGLSVTQVRHSTRRTAGHHSNPFNLLGQLLMTPVIDSLLIR</sequence>
<dbReference type="AlphaFoldDB" id="A0A9Q1EN92"/>
<protein>
    <submittedName>
        <fullName evidence="2">Uncharacterized protein</fullName>
    </submittedName>
</protein>
<accession>A0A9Q1EN92</accession>
<keyword evidence="3" id="KW-1185">Reference proteome</keyword>
<reference evidence="2" key="1">
    <citation type="journal article" date="2023" name="Science">
        <title>Genome structures resolve the early diversification of teleost fishes.</title>
        <authorList>
            <person name="Parey E."/>
            <person name="Louis A."/>
            <person name="Montfort J."/>
            <person name="Bouchez O."/>
            <person name="Roques C."/>
            <person name="Iampietro C."/>
            <person name="Lluch J."/>
            <person name="Castinel A."/>
            <person name="Donnadieu C."/>
            <person name="Desvignes T."/>
            <person name="Floi Bucao C."/>
            <person name="Jouanno E."/>
            <person name="Wen M."/>
            <person name="Mejri S."/>
            <person name="Dirks R."/>
            <person name="Jansen H."/>
            <person name="Henkel C."/>
            <person name="Chen W.J."/>
            <person name="Zahm M."/>
            <person name="Cabau C."/>
            <person name="Klopp C."/>
            <person name="Thompson A.W."/>
            <person name="Robinson-Rechavi M."/>
            <person name="Braasch I."/>
            <person name="Lecointre G."/>
            <person name="Bobe J."/>
            <person name="Postlethwait J.H."/>
            <person name="Berthelot C."/>
            <person name="Roest Crollius H."/>
            <person name="Guiguen Y."/>
        </authorList>
    </citation>
    <scope>NUCLEOTIDE SEQUENCE</scope>
    <source>
        <strain evidence="2">WJC10195</strain>
    </source>
</reference>
<feature type="region of interest" description="Disordered" evidence="1">
    <location>
        <begin position="158"/>
        <end position="182"/>
    </location>
</feature>
<organism evidence="2 3">
    <name type="scientific">Synaphobranchus kaupii</name>
    <name type="common">Kaup's arrowtooth eel</name>
    <dbReference type="NCBI Taxonomy" id="118154"/>
    <lineage>
        <taxon>Eukaryota</taxon>
        <taxon>Metazoa</taxon>
        <taxon>Chordata</taxon>
        <taxon>Craniata</taxon>
        <taxon>Vertebrata</taxon>
        <taxon>Euteleostomi</taxon>
        <taxon>Actinopterygii</taxon>
        <taxon>Neopterygii</taxon>
        <taxon>Teleostei</taxon>
        <taxon>Anguilliformes</taxon>
        <taxon>Synaphobranchidae</taxon>
        <taxon>Synaphobranchus</taxon>
    </lineage>
</organism>
<comment type="caution">
    <text evidence="2">The sequence shown here is derived from an EMBL/GenBank/DDBJ whole genome shotgun (WGS) entry which is preliminary data.</text>
</comment>
<evidence type="ECO:0000313" key="2">
    <source>
        <dbReference type="EMBL" id="KAJ8341960.1"/>
    </source>
</evidence>
<name>A0A9Q1EN92_SYNKA</name>
<dbReference type="OrthoDB" id="8952144at2759"/>
<feature type="region of interest" description="Disordered" evidence="1">
    <location>
        <begin position="213"/>
        <end position="247"/>
    </location>
</feature>
<evidence type="ECO:0000313" key="3">
    <source>
        <dbReference type="Proteomes" id="UP001152622"/>
    </source>
</evidence>
<evidence type="ECO:0000256" key="1">
    <source>
        <dbReference type="SAM" id="MobiDB-lite"/>
    </source>
</evidence>
<proteinExistence type="predicted"/>
<dbReference type="Proteomes" id="UP001152622">
    <property type="component" value="Chromosome 15"/>
</dbReference>
<gene>
    <name evidence="2" type="ORF">SKAU_G00342510</name>
</gene>